<proteinExistence type="predicted"/>
<accession>A0A1M5I7A4</accession>
<keyword evidence="2" id="KW-1185">Reference proteome</keyword>
<sequence>MERPRILCIHGIGGKDLTMENIPGWAENWRNALKQHLDIRYDENIRFMKFDSHFDNQDAGVVDYAKFIGKTFLDFLFKRRSNKMMTIKDWMDDYPDMVVEYLQDAKLKRILWDELREHISFHRPDIIYAHSLGSLLCYDFFSQDENRTGFENITLVTAGSQIGSKLIRAHIKFPIEQLPIKKWYNLNNDKDLVFAGRNILALHSNFKQVETYFNDDWPANHDGYRYLNHQKAVSEVWRTF</sequence>
<dbReference type="AlphaFoldDB" id="A0A1M5I7A4"/>
<dbReference type="OrthoDB" id="3483116at2"/>
<reference evidence="2" key="1">
    <citation type="submission" date="2016-11" db="EMBL/GenBank/DDBJ databases">
        <authorList>
            <person name="Varghese N."/>
            <person name="Submissions S."/>
        </authorList>
    </citation>
    <scope>NUCLEOTIDE SEQUENCE [LARGE SCALE GENOMIC DNA]</scope>
    <source>
        <strain evidence="2">DSM 27619</strain>
    </source>
</reference>
<dbReference type="EMBL" id="FQUT01000012">
    <property type="protein sequence ID" value="SHG24185.1"/>
    <property type="molecule type" value="Genomic_DNA"/>
</dbReference>
<dbReference type="RefSeq" id="WP_143152378.1">
    <property type="nucleotide sequence ID" value="NZ_FQUT01000012.1"/>
</dbReference>
<name>A0A1M5I7A4_9FLAO</name>
<dbReference type="Proteomes" id="UP000184518">
    <property type="component" value="Unassembled WGS sequence"/>
</dbReference>
<organism evidence="1 2">
    <name type="scientific">Chryseobacterium arachidis</name>
    <dbReference type="NCBI Taxonomy" id="1416778"/>
    <lineage>
        <taxon>Bacteria</taxon>
        <taxon>Pseudomonadati</taxon>
        <taxon>Bacteroidota</taxon>
        <taxon>Flavobacteriia</taxon>
        <taxon>Flavobacteriales</taxon>
        <taxon>Weeksellaceae</taxon>
        <taxon>Chryseobacterium group</taxon>
        <taxon>Chryseobacterium</taxon>
    </lineage>
</organism>
<protein>
    <submittedName>
        <fullName evidence="1">Uncharacterized protein</fullName>
    </submittedName>
</protein>
<gene>
    <name evidence="1" type="ORF">SAMN05443633_11226</name>
</gene>
<evidence type="ECO:0000313" key="1">
    <source>
        <dbReference type="EMBL" id="SHG24185.1"/>
    </source>
</evidence>
<evidence type="ECO:0000313" key="2">
    <source>
        <dbReference type="Proteomes" id="UP000184518"/>
    </source>
</evidence>